<keyword evidence="6 8" id="KW-0472">Membrane</keyword>
<evidence type="ECO:0000256" key="6">
    <source>
        <dbReference type="ARBA" id="ARBA00023136"/>
    </source>
</evidence>
<feature type="transmembrane region" description="Helical" evidence="8">
    <location>
        <begin position="183"/>
        <end position="205"/>
    </location>
</feature>
<sequence>MQGRVPMNVADVRVAIHTAAVSTPYPSECGPASSPAKFPMRERPVAVWLRSAVHVTTFLHPPTITPMVILPVFALIAQAFLWANSRYADVKNVHSLATVSALGNASVLEESCEPLRLPPVDQCAHVLAECDPSETFLSISYLETYFCSPPSVRPIAFGGLVLWLFFLFSFIGICASDFFCPNLATIASTLGLNENVAGVTFLAFGNGSPDLFSTFSAMRAGSGSLAIGELLGAASFIVSVVAGSMPLVRPFRVNPGSFIRDVGFFTLSVACILGILIDGEIHAWEALAMVGLYLVYVCVVVGGSWFEARRERLANHEALIRGEYADAPADQTEPMFEPYRDDVDQTDYPSLPTPSVRSRAYSNPTPSGQNTLSIPSHTRARPSLHIPHDSESRASSASASPLNTSRASSHAHQLPSFSLLGALEFRTVVNSLHGSSTAGTLSMFDAPVSPYAAGHYHRRLSIVSSGSGASSSRRVAATAPPVMDQTDPEEQRDPWDAAFSLQLSERGGESAGNGVGLAPAAEIHRAKSPVPSIHIFSPSSPKGGARTAGPRKLFVPDDARTQPRWKHVLRQVIHTLFPSLVDLPLRPWLWKIVAVCSAPAIFALTLTLPVVVNDPKSESSSGEGPVTPLLVDYDESDAEDEIMQAHMEAEEHVHDVHFNKWLTAVQCALSPVFCVSVLFSGQKHVAWYTLAASLCGVSVSALTMVFANDGKNPAAQLARCFIGFGVAMVWIMAIADEVVQVLQTFGHIFGLSDAIIGLTIFAIGNSLADFVANFTVAAFAPVMGVSACFGGPMLNMLLGIGLSGSYVISQTGETYKVDLSPTLLVSTIGLLCLLASTLVIVPLSDFNLTRRWGLMLITGYVVVMCVNVIVEVKKA</sequence>
<feature type="transmembrane region" description="Helical" evidence="8">
    <location>
        <begin position="852"/>
        <end position="870"/>
    </location>
</feature>
<feature type="transmembrane region" description="Helical" evidence="8">
    <location>
        <begin position="258"/>
        <end position="277"/>
    </location>
</feature>
<feature type="region of interest" description="Disordered" evidence="7">
    <location>
        <begin position="331"/>
        <end position="411"/>
    </location>
</feature>
<feature type="transmembrane region" description="Helical" evidence="8">
    <location>
        <begin position="588"/>
        <end position="612"/>
    </location>
</feature>
<evidence type="ECO:0000256" key="2">
    <source>
        <dbReference type="ARBA" id="ARBA00008170"/>
    </source>
</evidence>
<feature type="transmembrane region" description="Helical" evidence="8">
    <location>
        <begin position="283"/>
        <end position="306"/>
    </location>
</feature>
<protein>
    <submittedName>
        <fullName evidence="10">Putative cation exchanger C3A12,06c [Schizosaccharomyces pombe 972h-]</fullName>
    </submittedName>
</protein>
<feature type="transmembrane region" description="Helical" evidence="8">
    <location>
        <begin position="64"/>
        <end position="83"/>
    </location>
</feature>
<evidence type="ECO:0000256" key="1">
    <source>
        <dbReference type="ARBA" id="ARBA00004141"/>
    </source>
</evidence>
<feature type="compositionally biased region" description="Low complexity" evidence="7">
    <location>
        <begin position="464"/>
        <end position="476"/>
    </location>
</feature>
<feature type="transmembrane region" description="Helical" evidence="8">
    <location>
        <begin position="770"/>
        <end position="798"/>
    </location>
</feature>
<accession>A0A0K6GC92</accession>
<evidence type="ECO:0000259" key="9">
    <source>
        <dbReference type="Pfam" id="PF01699"/>
    </source>
</evidence>
<dbReference type="InterPro" id="IPR044880">
    <property type="entry name" value="NCX_ion-bd_dom_sf"/>
</dbReference>
<dbReference type="PANTHER" id="PTHR12266">
    <property type="entry name" value="NA+/CA2+ K+ INDEPENDENT EXCHANGER"/>
    <property type="match status" value="1"/>
</dbReference>
<feature type="transmembrane region" description="Helical" evidence="8">
    <location>
        <begin position="155"/>
        <end position="176"/>
    </location>
</feature>
<feature type="transmembrane region" description="Helical" evidence="8">
    <location>
        <begin position="661"/>
        <end position="679"/>
    </location>
</feature>
<feature type="transmembrane region" description="Helical" evidence="8">
    <location>
        <begin position="225"/>
        <end position="246"/>
    </location>
</feature>
<feature type="compositionally biased region" description="Polar residues" evidence="7">
    <location>
        <begin position="401"/>
        <end position="411"/>
    </location>
</feature>
<feature type="transmembrane region" description="Helical" evidence="8">
    <location>
        <begin position="713"/>
        <end position="733"/>
    </location>
</feature>
<organism evidence="10 11">
    <name type="scientific">Rhizoctonia solani</name>
    <dbReference type="NCBI Taxonomy" id="456999"/>
    <lineage>
        <taxon>Eukaryota</taxon>
        <taxon>Fungi</taxon>
        <taxon>Dikarya</taxon>
        <taxon>Basidiomycota</taxon>
        <taxon>Agaricomycotina</taxon>
        <taxon>Agaricomycetes</taxon>
        <taxon>Cantharellales</taxon>
        <taxon>Ceratobasidiaceae</taxon>
        <taxon>Rhizoctonia</taxon>
    </lineage>
</organism>
<feature type="transmembrane region" description="Helical" evidence="8">
    <location>
        <begin position="819"/>
        <end position="840"/>
    </location>
</feature>
<keyword evidence="5 8" id="KW-1133">Transmembrane helix</keyword>
<name>A0A0K6GC92_9AGAM</name>
<reference evidence="10 11" key="1">
    <citation type="submission" date="2015-07" db="EMBL/GenBank/DDBJ databases">
        <authorList>
            <person name="Noorani M."/>
        </authorList>
    </citation>
    <scope>NUCLEOTIDE SEQUENCE [LARGE SCALE GENOMIC DNA]</scope>
    <source>
        <strain evidence="10">BBA 69670</strain>
    </source>
</reference>
<evidence type="ECO:0000256" key="4">
    <source>
        <dbReference type="ARBA" id="ARBA00022692"/>
    </source>
</evidence>
<evidence type="ECO:0000256" key="5">
    <source>
        <dbReference type="ARBA" id="ARBA00022989"/>
    </source>
</evidence>
<gene>
    <name evidence="10" type="ORF">RSOLAG22IIIB_02107</name>
</gene>
<dbReference type="Pfam" id="PF01699">
    <property type="entry name" value="Na_Ca_ex"/>
    <property type="match status" value="2"/>
</dbReference>
<evidence type="ECO:0000256" key="8">
    <source>
        <dbReference type="SAM" id="Phobius"/>
    </source>
</evidence>
<dbReference type="InterPro" id="IPR051359">
    <property type="entry name" value="CaCA_antiporter"/>
</dbReference>
<feature type="domain" description="Sodium/calcium exchanger membrane region" evidence="9">
    <location>
        <begin position="161"/>
        <end position="301"/>
    </location>
</feature>
<evidence type="ECO:0000313" key="11">
    <source>
        <dbReference type="Proteomes" id="UP000044841"/>
    </source>
</evidence>
<keyword evidence="3" id="KW-0813">Transport</keyword>
<feature type="transmembrane region" description="Helical" evidence="8">
    <location>
        <begin position="686"/>
        <end position="707"/>
    </location>
</feature>
<comment type="similarity">
    <text evidence="2">Belongs to the Ca(2+):cation antiporter (CaCA) (TC 2.A.19) family.</text>
</comment>
<evidence type="ECO:0000313" key="10">
    <source>
        <dbReference type="EMBL" id="CUA76095.1"/>
    </source>
</evidence>
<comment type="subcellular location">
    <subcellularLocation>
        <location evidence="1">Membrane</location>
        <topology evidence="1">Multi-pass membrane protein</topology>
    </subcellularLocation>
</comment>
<feature type="region of interest" description="Disordered" evidence="7">
    <location>
        <begin position="464"/>
        <end position="493"/>
    </location>
</feature>
<feature type="compositionally biased region" description="Polar residues" evidence="7">
    <location>
        <begin position="353"/>
        <end position="376"/>
    </location>
</feature>
<dbReference type="AlphaFoldDB" id="A0A0K6GC92"/>
<dbReference type="EMBL" id="CYGV01001622">
    <property type="protein sequence ID" value="CUA76095.1"/>
    <property type="molecule type" value="Genomic_DNA"/>
</dbReference>
<keyword evidence="4 8" id="KW-0812">Transmembrane</keyword>
<dbReference type="Proteomes" id="UP000044841">
    <property type="component" value="Unassembled WGS sequence"/>
</dbReference>
<feature type="domain" description="Sodium/calcium exchanger membrane region" evidence="9">
    <location>
        <begin position="721"/>
        <end position="866"/>
    </location>
</feature>
<feature type="transmembrane region" description="Helical" evidence="8">
    <location>
        <begin position="745"/>
        <end position="764"/>
    </location>
</feature>
<dbReference type="InterPro" id="IPR004837">
    <property type="entry name" value="NaCa_Exmemb"/>
</dbReference>
<evidence type="ECO:0000256" key="7">
    <source>
        <dbReference type="SAM" id="MobiDB-lite"/>
    </source>
</evidence>
<dbReference type="Gene3D" id="1.20.1420.30">
    <property type="entry name" value="NCX, central ion-binding region"/>
    <property type="match status" value="2"/>
</dbReference>
<dbReference type="GO" id="GO:0016020">
    <property type="term" value="C:membrane"/>
    <property type="evidence" value="ECO:0007669"/>
    <property type="project" value="UniProtKB-SubCell"/>
</dbReference>
<keyword evidence="11" id="KW-1185">Reference proteome</keyword>
<dbReference type="PANTHER" id="PTHR12266:SF0">
    <property type="entry name" value="MITOCHONDRIAL SODIUM_CALCIUM EXCHANGER PROTEIN"/>
    <property type="match status" value="1"/>
</dbReference>
<dbReference type="GO" id="GO:0006874">
    <property type="term" value="P:intracellular calcium ion homeostasis"/>
    <property type="evidence" value="ECO:0007669"/>
    <property type="project" value="TreeGrafter"/>
</dbReference>
<feature type="region of interest" description="Disordered" evidence="7">
    <location>
        <begin position="536"/>
        <end position="555"/>
    </location>
</feature>
<proteinExistence type="inferred from homology"/>
<evidence type="ECO:0000256" key="3">
    <source>
        <dbReference type="ARBA" id="ARBA00022448"/>
    </source>
</evidence>
<dbReference type="GO" id="GO:0008324">
    <property type="term" value="F:monoatomic cation transmembrane transporter activity"/>
    <property type="evidence" value="ECO:0007669"/>
    <property type="project" value="TreeGrafter"/>
</dbReference>